<evidence type="ECO:0008006" key="2">
    <source>
        <dbReference type="Google" id="ProtNLM"/>
    </source>
</evidence>
<name>A0A6C0I022_9ZZZZ</name>
<dbReference type="AlphaFoldDB" id="A0A6C0I022"/>
<accession>A0A6C0I022</accession>
<reference evidence="1" key="1">
    <citation type="journal article" date="2020" name="Nature">
        <title>Giant virus diversity and host interactions through global metagenomics.</title>
        <authorList>
            <person name="Schulz F."/>
            <person name="Roux S."/>
            <person name="Paez-Espino D."/>
            <person name="Jungbluth S."/>
            <person name="Walsh D.A."/>
            <person name="Denef V.J."/>
            <person name="McMahon K.D."/>
            <person name="Konstantinidis K.T."/>
            <person name="Eloe-Fadrosh E.A."/>
            <person name="Kyrpides N.C."/>
            <person name="Woyke T."/>
        </authorList>
    </citation>
    <scope>NUCLEOTIDE SEQUENCE</scope>
    <source>
        <strain evidence="1">GVMAG-M-3300023184-17</strain>
    </source>
</reference>
<sequence length="205" mass="24282">MERAFKYCVDCKKNHDYLKDCYFCSTPQLECIMVEKNGIFACSSCSFILGKVPLEKNICDLCSEEVLLNRLPCNHKLCLQCCKNNYIGYTYTPRPKHSNEVTNWALWPYSKKDFNDYYHFIMNYQELLIKIDSIEVYTDTLETLMLFLSKEIDTIDMDLQKIIDYELDIFRCGVECGRLENMWEEWEQTKITGSKECPFCRSTLK</sequence>
<proteinExistence type="predicted"/>
<dbReference type="EMBL" id="MN740041">
    <property type="protein sequence ID" value="QHT85463.1"/>
    <property type="molecule type" value="Genomic_DNA"/>
</dbReference>
<organism evidence="1">
    <name type="scientific">viral metagenome</name>
    <dbReference type="NCBI Taxonomy" id="1070528"/>
    <lineage>
        <taxon>unclassified sequences</taxon>
        <taxon>metagenomes</taxon>
        <taxon>organismal metagenomes</taxon>
    </lineage>
</organism>
<protein>
    <recommendedName>
        <fullName evidence="2">RING-type domain-containing protein</fullName>
    </recommendedName>
</protein>
<evidence type="ECO:0000313" key="1">
    <source>
        <dbReference type="EMBL" id="QHT85463.1"/>
    </source>
</evidence>